<sequence length="52" mass="5647">MCCCSCAWRSLAVARCRRLPMAGPLRSDCIGVCTSSLHGKSCGSLFVRLRNL</sequence>
<organism evidence="1 2">
    <name type="scientific">Apiosordaria backusii</name>
    <dbReference type="NCBI Taxonomy" id="314023"/>
    <lineage>
        <taxon>Eukaryota</taxon>
        <taxon>Fungi</taxon>
        <taxon>Dikarya</taxon>
        <taxon>Ascomycota</taxon>
        <taxon>Pezizomycotina</taxon>
        <taxon>Sordariomycetes</taxon>
        <taxon>Sordariomycetidae</taxon>
        <taxon>Sordariales</taxon>
        <taxon>Lasiosphaeriaceae</taxon>
        <taxon>Apiosordaria</taxon>
    </lineage>
</organism>
<evidence type="ECO:0000313" key="1">
    <source>
        <dbReference type="EMBL" id="KAK0714422.1"/>
    </source>
</evidence>
<gene>
    <name evidence="1" type="ORF">B0T21DRAFT_375851</name>
</gene>
<reference evidence="1" key="1">
    <citation type="submission" date="2023-06" db="EMBL/GenBank/DDBJ databases">
        <title>Genome-scale phylogeny and comparative genomics of the fungal order Sordariales.</title>
        <authorList>
            <consortium name="Lawrence Berkeley National Laboratory"/>
            <person name="Hensen N."/>
            <person name="Bonometti L."/>
            <person name="Westerberg I."/>
            <person name="Brannstrom I.O."/>
            <person name="Guillou S."/>
            <person name="Cros-Aarteil S."/>
            <person name="Calhoun S."/>
            <person name="Haridas S."/>
            <person name="Kuo A."/>
            <person name="Mondo S."/>
            <person name="Pangilinan J."/>
            <person name="Riley R."/>
            <person name="Labutti K."/>
            <person name="Andreopoulos B."/>
            <person name="Lipzen A."/>
            <person name="Chen C."/>
            <person name="Yanf M."/>
            <person name="Daum C."/>
            <person name="Ng V."/>
            <person name="Clum A."/>
            <person name="Steindorff A."/>
            <person name="Ohm R."/>
            <person name="Martin F."/>
            <person name="Silar P."/>
            <person name="Natvig D."/>
            <person name="Lalanne C."/>
            <person name="Gautier V."/>
            <person name="Ament-Velasquez S.L."/>
            <person name="Kruys A."/>
            <person name="Hutchinson M.I."/>
            <person name="Powell A.J."/>
            <person name="Barry K."/>
            <person name="Miller A.N."/>
            <person name="Grigoriev I.V."/>
            <person name="Debuchy R."/>
            <person name="Gladieux P."/>
            <person name="Thoren M.H."/>
            <person name="Johannesson H."/>
        </authorList>
    </citation>
    <scope>NUCLEOTIDE SEQUENCE</scope>
    <source>
        <strain evidence="1">CBS 540.89</strain>
    </source>
</reference>
<dbReference type="Proteomes" id="UP001172159">
    <property type="component" value="Unassembled WGS sequence"/>
</dbReference>
<dbReference type="AlphaFoldDB" id="A0AA40AEL1"/>
<dbReference type="EMBL" id="JAUKTV010000015">
    <property type="protein sequence ID" value="KAK0714422.1"/>
    <property type="molecule type" value="Genomic_DNA"/>
</dbReference>
<proteinExistence type="predicted"/>
<comment type="caution">
    <text evidence="1">The sequence shown here is derived from an EMBL/GenBank/DDBJ whole genome shotgun (WGS) entry which is preliminary data.</text>
</comment>
<protein>
    <submittedName>
        <fullName evidence="1">Uncharacterized protein</fullName>
    </submittedName>
</protein>
<accession>A0AA40AEL1</accession>
<evidence type="ECO:0000313" key="2">
    <source>
        <dbReference type="Proteomes" id="UP001172159"/>
    </source>
</evidence>
<name>A0AA40AEL1_9PEZI</name>
<keyword evidence="2" id="KW-1185">Reference proteome</keyword>